<name>A0A9W7BSP2_9STRA</name>
<organism evidence="2 3">
    <name type="scientific">Triparma laevis f. inornata</name>
    <dbReference type="NCBI Taxonomy" id="1714386"/>
    <lineage>
        <taxon>Eukaryota</taxon>
        <taxon>Sar</taxon>
        <taxon>Stramenopiles</taxon>
        <taxon>Ochrophyta</taxon>
        <taxon>Bolidophyceae</taxon>
        <taxon>Parmales</taxon>
        <taxon>Triparmaceae</taxon>
        <taxon>Triparma</taxon>
    </lineage>
</organism>
<comment type="caution">
    <text evidence="2">The sequence shown here is derived from an EMBL/GenBank/DDBJ whole genome shotgun (WGS) entry which is preliminary data.</text>
</comment>
<feature type="transmembrane region" description="Helical" evidence="1">
    <location>
        <begin position="44"/>
        <end position="62"/>
    </location>
</feature>
<dbReference type="AlphaFoldDB" id="A0A9W7BSP2"/>
<feature type="transmembrane region" description="Helical" evidence="1">
    <location>
        <begin position="74"/>
        <end position="94"/>
    </location>
</feature>
<evidence type="ECO:0000313" key="2">
    <source>
        <dbReference type="EMBL" id="GMH92859.1"/>
    </source>
</evidence>
<evidence type="ECO:0000313" key="3">
    <source>
        <dbReference type="Proteomes" id="UP001162640"/>
    </source>
</evidence>
<dbReference type="Proteomes" id="UP001162640">
    <property type="component" value="Unassembled WGS sequence"/>
</dbReference>
<sequence length="218" mass="24475">MGAVIRRFYTCIVPLDPNDELPVCTKSELTDFEKACLRGLQRTSFMIAAMFLVNVGMATYVYEMGDETLNNFLVGLVTFVTMLPQFVLSNRIALTEMGRKPVTLGWFRLTLIFFMLMNLIRLYVNNATLTLQCGLVESAFEPDNSKPSSTACSTSILAISQAAILIYVIFTLFQLSIIMKLENTYKRRALKAWAVRFSEGSVARLTQMEEGSGDNNNI</sequence>
<feature type="transmembrane region" description="Helical" evidence="1">
    <location>
        <begin position="156"/>
        <end position="178"/>
    </location>
</feature>
<protein>
    <submittedName>
        <fullName evidence="2">Uncharacterized protein</fullName>
    </submittedName>
</protein>
<evidence type="ECO:0000256" key="1">
    <source>
        <dbReference type="SAM" id="Phobius"/>
    </source>
</evidence>
<keyword evidence="1" id="KW-1133">Transmembrane helix</keyword>
<accession>A0A9W7BSP2</accession>
<reference evidence="3" key="1">
    <citation type="journal article" date="2023" name="Commun. Biol.">
        <title>Genome analysis of Parmales, the sister group of diatoms, reveals the evolutionary specialization of diatoms from phago-mixotrophs to photoautotrophs.</title>
        <authorList>
            <person name="Ban H."/>
            <person name="Sato S."/>
            <person name="Yoshikawa S."/>
            <person name="Yamada K."/>
            <person name="Nakamura Y."/>
            <person name="Ichinomiya M."/>
            <person name="Sato N."/>
            <person name="Blanc-Mathieu R."/>
            <person name="Endo H."/>
            <person name="Kuwata A."/>
            <person name="Ogata H."/>
        </authorList>
    </citation>
    <scope>NUCLEOTIDE SEQUENCE [LARGE SCALE GENOMIC DNA]</scope>
</reference>
<gene>
    <name evidence="2" type="ORF">TL16_g12473</name>
</gene>
<dbReference type="EMBL" id="BLQM01000506">
    <property type="protein sequence ID" value="GMH92859.1"/>
    <property type="molecule type" value="Genomic_DNA"/>
</dbReference>
<feature type="transmembrane region" description="Helical" evidence="1">
    <location>
        <begin position="106"/>
        <end position="124"/>
    </location>
</feature>
<keyword evidence="1" id="KW-0812">Transmembrane</keyword>
<keyword evidence="1" id="KW-0472">Membrane</keyword>
<proteinExistence type="predicted"/>